<sequence>MANSRDNSGSRSSATKLEVSSNPSSPRSSSSIESPSSSANGVKHRQWCLCSPTSHPGSFRCRLHRSSSSSALPTTIPSPISTSLSAKWKGPPLPSSSSSSSLSSQPPTPHPPVVQS</sequence>
<dbReference type="PANTHER" id="PTHR33132">
    <property type="entry name" value="OSJNBB0118P14.9 PROTEIN"/>
    <property type="match status" value="1"/>
</dbReference>
<feature type="compositionally biased region" description="Pro residues" evidence="1">
    <location>
        <begin position="106"/>
        <end position="116"/>
    </location>
</feature>
<organism evidence="2 3">
    <name type="scientific">Ceratopteris richardii</name>
    <name type="common">Triangle waterfern</name>
    <dbReference type="NCBI Taxonomy" id="49495"/>
    <lineage>
        <taxon>Eukaryota</taxon>
        <taxon>Viridiplantae</taxon>
        <taxon>Streptophyta</taxon>
        <taxon>Embryophyta</taxon>
        <taxon>Tracheophyta</taxon>
        <taxon>Polypodiopsida</taxon>
        <taxon>Polypodiidae</taxon>
        <taxon>Polypodiales</taxon>
        <taxon>Pteridineae</taxon>
        <taxon>Pteridaceae</taxon>
        <taxon>Parkerioideae</taxon>
        <taxon>Ceratopteris</taxon>
    </lineage>
</organism>
<feature type="compositionally biased region" description="Low complexity" evidence="1">
    <location>
        <begin position="66"/>
        <end position="86"/>
    </location>
</feature>
<feature type="compositionally biased region" description="Low complexity" evidence="1">
    <location>
        <begin position="95"/>
        <end position="105"/>
    </location>
</feature>
<gene>
    <name evidence="2" type="ORF">KP509_20G002200</name>
</gene>
<protein>
    <submittedName>
        <fullName evidence="2">Uncharacterized protein</fullName>
    </submittedName>
</protein>
<dbReference type="Proteomes" id="UP000825935">
    <property type="component" value="Chromosome 20"/>
</dbReference>
<comment type="caution">
    <text evidence="2">The sequence shown here is derived from an EMBL/GenBank/DDBJ whole genome shotgun (WGS) entry which is preliminary data.</text>
</comment>
<proteinExistence type="predicted"/>
<feature type="region of interest" description="Disordered" evidence="1">
    <location>
        <begin position="57"/>
        <end position="116"/>
    </location>
</feature>
<feature type="compositionally biased region" description="Low complexity" evidence="1">
    <location>
        <begin position="20"/>
        <end position="38"/>
    </location>
</feature>
<evidence type="ECO:0000313" key="3">
    <source>
        <dbReference type="Proteomes" id="UP000825935"/>
    </source>
</evidence>
<reference evidence="2" key="1">
    <citation type="submission" date="2021-08" db="EMBL/GenBank/DDBJ databases">
        <title>WGS assembly of Ceratopteris richardii.</title>
        <authorList>
            <person name="Marchant D.B."/>
            <person name="Chen G."/>
            <person name="Jenkins J."/>
            <person name="Shu S."/>
            <person name="Leebens-Mack J."/>
            <person name="Grimwood J."/>
            <person name="Schmutz J."/>
            <person name="Soltis P."/>
            <person name="Soltis D."/>
            <person name="Chen Z.-H."/>
        </authorList>
    </citation>
    <scope>NUCLEOTIDE SEQUENCE</scope>
    <source>
        <strain evidence="2">Whitten #5841</strain>
        <tissue evidence="2">Leaf</tissue>
    </source>
</reference>
<feature type="region of interest" description="Disordered" evidence="1">
    <location>
        <begin position="1"/>
        <end position="44"/>
    </location>
</feature>
<keyword evidence="3" id="KW-1185">Reference proteome</keyword>
<evidence type="ECO:0000256" key="1">
    <source>
        <dbReference type="SAM" id="MobiDB-lite"/>
    </source>
</evidence>
<accession>A0A8T2SE35</accession>
<feature type="compositionally biased region" description="Polar residues" evidence="1">
    <location>
        <begin position="1"/>
        <end position="19"/>
    </location>
</feature>
<dbReference type="EMBL" id="CM035425">
    <property type="protein sequence ID" value="KAH7330792.1"/>
    <property type="molecule type" value="Genomic_DNA"/>
</dbReference>
<evidence type="ECO:0000313" key="2">
    <source>
        <dbReference type="EMBL" id="KAH7330792.1"/>
    </source>
</evidence>
<dbReference type="AlphaFoldDB" id="A0A8T2SE35"/>
<name>A0A8T2SE35_CERRI</name>